<comment type="caution">
    <text evidence="1">The sequence shown here is derived from an EMBL/GenBank/DDBJ whole genome shotgun (WGS) entry which is preliminary data.</text>
</comment>
<organism evidence="1 2">
    <name type="scientific">Brachionus plicatilis</name>
    <name type="common">Marine rotifer</name>
    <name type="synonym">Brachionus muelleri</name>
    <dbReference type="NCBI Taxonomy" id="10195"/>
    <lineage>
        <taxon>Eukaryota</taxon>
        <taxon>Metazoa</taxon>
        <taxon>Spiralia</taxon>
        <taxon>Gnathifera</taxon>
        <taxon>Rotifera</taxon>
        <taxon>Eurotatoria</taxon>
        <taxon>Monogononta</taxon>
        <taxon>Pseudotrocha</taxon>
        <taxon>Ploima</taxon>
        <taxon>Brachionidae</taxon>
        <taxon>Brachionus</taxon>
    </lineage>
</organism>
<keyword evidence="2" id="KW-1185">Reference proteome</keyword>
<dbReference type="AlphaFoldDB" id="A0A3M7RIE1"/>
<dbReference type="EMBL" id="REGN01003356">
    <property type="protein sequence ID" value="RNA23055.1"/>
    <property type="molecule type" value="Genomic_DNA"/>
</dbReference>
<reference evidence="1 2" key="1">
    <citation type="journal article" date="2018" name="Sci. Rep.">
        <title>Genomic signatures of local adaptation to the degree of environmental predictability in rotifers.</title>
        <authorList>
            <person name="Franch-Gras L."/>
            <person name="Hahn C."/>
            <person name="Garcia-Roger E.M."/>
            <person name="Carmona M.J."/>
            <person name="Serra M."/>
            <person name="Gomez A."/>
        </authorList>
    </citation>
    <scope>NUCLEOTIDE SEQUENCE [LARGE SCALE GENOMIC DNA]</scope>
    <source>
        <strain evidence="1">HYR1</strain>
    </source>
</reference>
<protein>
    <submittedName>
        <fullName evidence="1">Uncharacterized protein</fullName>
    </submittedName>
</protein>
<dbReference type="Proteomes" id="UP000276133">
    <property type="component" value="Unassembled WGS sequence"/>
</dbReference>
<sequence>MLLAFLDTRRDQAYFFFHFNLYFFLLIRSKNNQKISHFCIINGKLRINLKFLINTLRDK</sequence>
<accession>A0A3M7RIE1</accession>
<proteinExistence type="predicted"/>
<gene>
    <name evidence="1" type="ORF">BpHYR1_043375</name>
</gene>
<evidence type="ECO:0000313" key="1">
    <source>
        <dbReference type="EMBL" id="RNA23055.1"/>
    </source>
</evidence>
<evidence type="ECO:0000313" key="2">
    <source>
        <dbReference type="Proteomes" id="UP000276133"/>
    </source>
</evidence>
<name>A0A3M7RIE1_BRAPC</name>